<gene>
    <name evidence="1" type="ORF">ACFPZN_20690</name>
</gene>
<dbReference type="RefSeq" id="WP_378283692.1">
    <property type="nucleotide sequence ID" value="NZ_JBHSON010000028.1"/>
</dbReference>
<dbReference type="EMBL" id="JBHSON010000028">
    <property type="protein sequence ID" value="MFC5748055.1"/>
    <property type="molecule type" value="Genomic_DNA"/>
</dbReference>
<sequence length="77" mass="8330">MKTPQQGASTSVFAATSPLLAEIGGVYLKDDDISPLDIPRPIKFGAQDDIPSDVVPHAVDPESAQRLCELSDRLLRR</sequence>
<organism evidence="1 2">
    <name type="scientific">Actinomadura rugatobispora</name>
    <dbReference type="NCBI Taxonomy" id="1994"/>
    <lineage>
        <taxon>Bacteria</taxon>
        <taxon>Bacillati</taxon>
        <taxon>Actinomycetota</taxon>
        <taxon>Actinomycetes</taxon>
        <taxon>Streptosporangiales</taxon>
        <taxon>Thermomonosporaceae</taxon>
        <taxon>Actinomadura</taxon>
    </lineage>
</organism>
<protein>
    <submittedName>
        <fullName evidence="1">Uncharacterized protein</fullName>
    </submittedName>
</protein>
<comment type="caution">
    <text evidence="1">The sequence shown here is derived from an EMBL/GenBank/DDBJ whole genome shotgun (WGS) entry which is preliminary data.</text>
</comment>
<reference evidence="2" key="1">
    <citation type="journal article" date="2019" name="Int. J. Syst. Evol. Microbiol.">
        <title>The Global Catalogue of Microorganisms (GCM) 10K type strain sequencing project: providing services to taxonomists for standard genome sequencing and annotation.</title>
        <authorList>
            <consortium name="The Broad Institute Genomics Platform"/>
            <consortium name="The Broad Institute Genome Sequencing Center for Infectious Disease"/>
            <person name="Wu L."/>
            <person name="Ma J."/>
        </authorList>
    </citation>
    <scope>NUCLEOTIDE SEQUENCE [LARGE SCALE GENOMIC DNA]</scope>
    <source>
        <strain evidence="2">KCTC 42087</strain>
    </source>
</reference>
<proteinExistence type="predicted"/>
<dbReference type="Proteomes" id="UP001596074">
    <property type="component" value="Unassembled WGS sequence"/>
</dbReference>
<accession>A0ABW1A4N1</accession>
<evidence type="ECO:0000313" key="2">
    <source>
        <dbReference type="Proteomes" id="UP001596074"/>
    </source>
</evidence>
<evidence type="ECO:0000313" key="1">
    <source>
        <dbReference type="EMBL" id="MFC5748055.1"/>
    </source>
</evidence>
<keyword evidence="2" id="KW-1185">Reference proteome</keyword>
<name>A0ABW1A4N1_9ACTN</name>